<accession>A0ABW6BN56</accession>
<organism evidence="1 2">
    <name type="scientific">Sphingobacterium bambusae</name>
    <dbReference type="NCBI Taxonomy" id="662858"/>
    <lineage>
        <taxon>Bacteria</taxon>
        <taxon>Pseudomonadati</taxon>
        <taxon>Bacteroidota</taxon>
        <taxon>Sphingobacteriia</taxon>
        <taxon>Sphingobacteriales</taxon>
        <taxon>Sphingobacteriaceae</taxon>
        <taxon>Sphingobacterium</taxon>
    </lineage>
</organism>
<evidence type="ECO:0000313" key="1">
    <source>
        <dbReference type="EMBL" id="MFD2970188.1"/>
    </source>
</evidence>
<keyword evidence="2" id="KW-1185">Reference proteome</keyword>
<dbReference type="Proteomes" id="UP001597525">
    <property type="component" value="Unassembled WGS sequence"/>
</dbReference>
<evidence type="ECO:0000313" key="2">
    <source>
        <dbReference type="Proteomes" id="UP001597525"/>
    </source>
</evidence>
<name>A0ABW6BN56_9SPHI</name>
<sequence length="771" mass="88432">MFLDRIPLNTNIKPQPAQKAMFSLDPFIKFLQASGNNEASSNTITQFLLDMSRQLEHNYGALDEGNIHHFTALFDSVRYLQQPIAAAEADVWAIGTALADQAVYVTSAFAEMTNAGLQPYTTSYVHGEEFDFENRLLYMLLLERCYAVPKPSVPLLFSYDKDGITQYVELEIDYTFVEVEPIGDLPILDLSAFRDKEISSLDDLQPLLRTLDPQQFSFRGFSILRYVDRNQELIKERLQTLIGNLHGYELPDFFQALQDVLVTALESRDVRSSFFPVLELNGFPVLKSDFSKDSIFFSDLIAREREQCESGIFAFIKNPHTIAFGVEQGLDTQEPFLINLLHEAELSSYICIPLKHNKNLVGFLELYTRAPHKLDKYSLLKIKPFFSYLAQLAYELLIIFKQRIDQVILKNYTALQPAVQWRFNQVAASYLGRSSAGDQQAQLEPVRFKDVYPVYGAVDIKDSTKLRNAVQRDDALRRINSFAQLIDVMPAQESSHVVALKTKIGKFKKLLSSIRIDKILAEIQYFLYQEIPYLLSIDMSRITPEMKAAMAEMGLNEVDGRYVVEERDDDFEVSLQQMNRMIKAELDRLHEFVQATFPSYFETFRTDGIEYDMYVGQSMTPTQVFDDTMLRKIRKQQIITMANIAKKATLLRDSLPVPLQTTQLIFVHPHEINVSFRLDEKRFDVDGGYNVRYQVIKKRIDKVCVLGSKERLVQPDTIAIVYTSDVIALELEEMIAELITEGVVQPDVAYLPLEEIQDVIELQAVRLHLTI</sequence>
<proteinExistence type="predicted"/>
<comment type="caution">
    <text evidence="1">The sequence shown here is derived from an EMBL/GenBank/DDBJ whole genome shotgun (WGS) entry which is preliminary data.</text>
</comment>
<reference evidence="2" key="1">
    <citation type="journal article" date="2019" name="Int. J. Syst. Evol. Microbiol.">
        <title>The Global Catalogue of Microorganisms (GCM) 10K type strain sequencing project: providing services to taxonomists for standard genome sequencing and annotation.</title>
        <authorList>
            <consortium name="The Broad Institute Genomics Platform"/>
            <consortium name="The Broad Institute Genome Sequencing Center for Infectious Disease"/>
            <person name="Wu L."/>
            <person name="Ma J."/>
        </authorList>
    </citation>
    <scope>NUCLEOTIDE SEQUENCE [LARGE SCALE GENOMIC DNA]</scope>
    <source>
        <strain evidence="2">KCTC 22814</strain>
    </source>
</reference>
<evidence type="ECO:0008006" key="3">
    <source>
        <dbReference type="Google" id="ProtNLM"/>
    </source>
</evidence>
<gene>
    <name evidence="1" type="ORF">ACFS7Y_22545</name>
</gene>
<dbReference type="EMBL" id="JBHUPB010000015">
    <property type="protein sequence ID" value="MFD2970188.1"/>
    <property type="molecule type" value="Genomic_DNA"/>
</dbReference>
<protein>
    <recommendedName>
        <fullName evidence="3">GAF domain-containing protein</fullName>
    </recommendedName>
</protein>
<dbReference type="RefSeq" id="WP_320183669.1">
    <property type="nucleotide sequence ID" value="NZ_CP138332.1"/>
</dbReference>